<gene>
    <name evidence="1" type="ORF">DNR46_27890</name>
</gene>
<sequence>MISLEGKRIWVAGHCGIGGSALVRRLSGLPEVKILTVDSRDLDLTERAAATAWARAQRPDLVS</sequence>
<evidence type="ECO:0000313" key="2">
    <source>
        <dbReference type="Proteomes" id="UP000275436"/>
    </source>
</evidence>
<dbReference type="AlphaFoldDB" id="A0A3M9X566"/>
<organism evidence="1 2">
    <name type="scientific">Mesorhizobium japonicum</name>
    <dbReference type="NCBI Taxonomy" id="2066070"/>
    <lineage>
        <taxon>Bacteria</taxon>
        <taxon>Pseudomonadati</taxon>
        <taxon>Pseudomonadota</taxon>
        <taxon>Alphaproteobacteria</taxon>
        <taxon>Hyphomicrobiales</taxon>
        <taxon>Phyllobacteriaceae</taxon>
        <taxon>Mesorhizobium</taxon>
    </lineage>
</organism>
<dbReference type="Proteomes" id="UP000275436">
    <property type="component" value="Unassembled WGS sequence"/>
</dbReference>
<dbReference type="InterPro" id="IPR036291">
    <property type="entry name" value="NAD(P)-bd_dom_sf"/>
</dbReference>
<dbReference type="EMBL" id="QKOD01000010">
    <property type="protein sequence ID" value="RNJ42588.1"/>
    <property type="molecule type" value="Genomic_DNA"/>
</dbReference>
<evidence type="ECO:0008006" key="3">
    <source>
        <dbReference type="Google" id="ProtNLM"/>
    </source>
</evidence>
<comment type="caution">
    <text evidence="1">The sequence shown here is derived from an EMBL/GenBank/DDBJ whole genome shotgun (WGS) entry which is preliminary data.</text>
</comment>
<proteinExistence type="predicted"/>
<dbReference type="RefSeq" id="WP_123169596.1">
    <property type="nucleotide sequence ID" value="NZ_QKOD01000010.1"/>
</dbReference>
<accession>A0A3M9X566</accession>
<protein>
    <recommendedName>
        <fullName evidence="3">NAD-dependent epimerase/dehydratase family protein</fullName>
    </recommendedName>
</protein>
<evidence type="ECO:0000313" key="1">
    <source>
        <dbReference type="EMBL" id="RNJ42588.1"/>
    </source>
</evidence>
<reference evidence="1 2" key="1">
    <citation type="journal article" date="2018" name="Mol. Plant Microbe Interact.">
        <title>Taxonomically Different Co-Microsymbionts of a Relict Legume, Oxytropis popoviana, Have Complementary Sets of Symbiotic Genes and Together Increase the Efficiency of Plant Nodulation.</title>
        <authorList>
            <person name="Safronova V."/>
            <person name="Belimov A."/>
            <person name="Sazanova A."/>
            <person name="Chirak E."/>
            <person name="Verkhozina A."/>
            <person name="Kuznetsova I."/>
            <person name="Andronov E."/>
            <person name="Puhalsky J."/>
            <person name="Tikhonovich I."/>
        </authorList>
    </citation>
    <scope>NUCLEOTIDE SEQUENCE [LARGE SCALE GENOMIC DNA]</scope>
    <source>
        <strain evidence="1 2">Opo-235</strain>
    </source>
</reference>
<dbReference type="Gene3D" id="3.40.50.720">
    <property type="entry name" value="NAD(P)-binding Rossmann-like Domain"/>
    <property type="match status" value="1"/>
</dbReference>
<dbReference type="SUPFAM" id="SSF51735">
    <property type="entry name" value="NAD(P)-binding Rossmann-fold domains"/>
    <property type="match status" value="1"/>
</dbReference>
<name>A0A3M9X566_9HYPH</name>